<feature type="transmembrane region" description="Helical" evidence="3">
    <location>
        <begin position="1024"/>
        <end position="1041"/>
    </location>
</feature>
<sequence length="1170" mass="125945">MAGTKRAALRCGIFRERVFSFLVRTVVTRPVLTIIVALILAGALSAGMIFLEDESRIDQLYTPRTSQSLDDLRTYATLFSDQSIRVETVILFPQDEGKRTKNGLLEEDSFNRLFDIHEEVLAIQTKAGDSFESLCYKYHGKNCGVISALEVFNFNRTEMKSRLEQAKWMVDNYSGLSAQSSVSVAVNAFGMNQTHITRLGRAPQFIYPIVFGGQKRPVAGDEAEMQKLLGANALMTQFVLRRSAPVVSDKNDPLEKKTREWELSFDEKMKSLRAKIERETDLTIAWQSERGLEDDSIESTDQDFTLISLTFTIMCTFACVKLSLNFKDEAGKHALLAFMGVFNVAFASFAAFGTGALLGIPFAPIVKVAPFLLLGIGVDDMFLMVNELDSLPANMEPKTRAVTAIVKAAPTVALTSLTDLLAFCAGIYTQFPAITAFCSYMAIGVAFDWLLQMTFFAACLTLDARRIHRDPSLCGYCPCLCKKRQQKGKANKGNETNSTPSASDNSPNTVRQALASSPSNANERSPRGQAERRKTRGGEQDKTKSPYDNSSWGVMRAYGKFITHPISRVAVVALYLILLGGAIYLCTQLQEGLDLQLLSPEGSNLPRYYAAFDAHWRQGIYPELAPSGVEVRIVAWDPSVISAAQEGTTLGCALQQEGRIVSSSPSAITSGTPETSDEQESSSSDAGTSTGGGASTSTDGVTTGSQQQQAGAPSSSDSTQTQTEASSGDTTQSSSSSTPTDTSGSEGQSADPTPAPETAVNTAPAGWTGPPPPGWRGAAPDGYIGPRPDWWTGPPPPGWRPARRLEEAASGDACAEGQTDSPQISSAQLYGQNPFLERFDVALLNLREQGLVLTEADSINYVLVARGTAEFLGVPEGLPLGTVLNGGPDHPQGRSFIVDMGFLKDSALGKLQDADLMERLESILANDGPHAVKAHVLMDVGLDGRDASIGQRDAMLQIRETLEKATGPEFEAIAVALPFRYFEQYAVILEETLRNLAFALLGVAVACLLLTSSFSLALTTCISVLSIDVLILGMMSLWNIAIDSISAVNLVMAIGLAADYVLHVALDIFQPSLDPAVVEKMTGRERVQHALEHTGVAVLSGGVTTFLGVLPTAWARSHVFNIFFKMFVGICGFALLHGLVITPVFLSFIVGARGSQAAKSGKQASQGPSN</sequence>
<feature type="compositionally biased region" description="Low complexity" evidence="2">
    <location>
        <begin position="726"/>
        <end position="745"/>
    </location>
</feature>
<accession>A0A0G4I6E2</accession>
<evidence type="ECO:0000256" key="3">
    <source>
        <dbReference type="SAM" id="Phobius"/>
    </source>
</evidence>
<feature type="transmembrane region" description="Helical" evidence="3">
    <location>
        <begin position="565"/>
        <end position="585"/>
    </location>
</feature>
<feature type="compositionally biased region" description="Polar residues" evidence="2">
    <location>
        <begin position="661"/>
        <end position="674"/>
    </location>
</feature>
<keyword evidence="3" id="KW-1133">Transmembrane helix</keyword>
<feature type="region of interest" description="Disordered" evidence="2">
    <location>
        <begin position="488"/>
        <end position="547"/>
    </location>
</feature>
<dbReference type="InterPro" id="IPR051697">
    <property type="entry name" value="Patched_domain-protein"/>
</dbReference>
<feature type="transmembrane region" description="Helical" evidence="3">
    <location>
        <begin position="1122"/>
        <end position="1150"/>
    </location>
</feature>
<reference evidence="5" key="1">
    <citation type="submission" date="2014-11" db="EMBL/GenBank/DDBJ databases">
        <authorList>
            <person name="Otto D Thomas"/>
            <person name="Naeem Raeece"/>
        </authorList>
    </citation>
    <scope>NUCLEOTIDE SEQUENCE</scope>
</reference>
<dbReference type="InterPro" id="IPR053956">
    <property type="entry name" value="NPC1_MLD"/>
</dbReference>
<dbReference type="PROSITE" id="PS50156">
    <property type="entry name" value="SSD"/>
    <property type="match status" value="1"/>
</dbReference>
<feature type="transmembrane region" description="Helical" evidence="3">
    <location>
        <begin position="405"/>
        <end position="428"/>
    </location>
</feature>
<dbReference type="InterPro" id="IPR000731">
    <property type="entry name" value="SSD"/>
</dbReference>
<gene>
    <name evidence="5" type="ORF">Cvel_11367</name>
</gene>
<dbReference type="PANTHER" id="PTHR10796">
    <property type="entry name" value="PATCHED-RELATED"/>
    <property type="match status" value="1"/>
</dbReference>
<feature type="compositionally biased region" description="Polar residues" evidence="2">
    <location>
        <begin position="493"/>
        <end position="523"/>
    </location>
</feature>
<feature type="compositionally biased region" description="Basic and acidic residues" evidence="2">
    <location>
        <begin position="524"/>
        <end position="545"/>
    </location>
</feature>
<keyword evidence="3" id="KW-0812">Transmembrane</keyword>
<dbReference type="Pfam" id="PF22314">
    <property type="entry name" value="NPC1_MLD"/>
    <property type="match status" value="1"/>
</dbReference>
<keyword evidence="3" id="KW-0472">Membrane</keyword>
<comment type="similarity">
    <text evidence="1">Belongs to the patched family.</text>
</comment>
<evidence type="ECO:0000256" key="2">
    <source>
        <dbReference type="SAM" id="MobiDB-lite"/>
    </source>
</evidence>
<dbReference type="PANTHER" id="PTHR10796:SF92">
    <property type="entry name" value="PATCHED-RELATED, ISOFORM A"/>
    <property type="match status" value="1"/>
</dbReference>
<dbReference type="Pfam" id="PF12349">
    <property type="entry name" value="Sterol-sensing"/>
    <property type="match status" value="1"/>
</dbReference>
<feature type="transmembrane region" description="Helical" evidence="3">
    <location>
        <begin position="31"/>
        <end position="51"/>
    </location>
</feature>
<protein>
    <recommendedName>
        <fullName evidence="4">SSD domain-containing protein</fullName>
    </recommendedName>
</protein>
<dbReference type="PhylomeDB" id="A0A0G4I6E2"/>
<feature type="transmembrane region" description="Helical" evidence="3">
    <location>
        <begin position="336"/>
        <end position="362"/>
    </location>
</feature>
<feature type="compositionally biased region" description="Low complexity" evidence="2">
    <location>
        <begin position="695"/>
        <end position="716"/>
    </location>
</feature>
<dbReference type="GO" id="GO:0016020">
    <property type="term" value="C:membrane"/>
    <property type="evidence" value="ECO:0007669"/>
    <property type="project" value="TreeGrafter"/>
</dbReference>
<feature type="transmembrane region" description="Helical" evidence="3">
    <location>
        <begin position="1047"/>
        <end position="1069"/>
    </location>
</feature>
<dbReference type="Gene3D" id="1.20.1640.10">
    <property type="entry name" value="Multidrug efflux transporter AcrB transmembrane domain"/>
    <property type="match status" value="2"/>
</dbReference>
<dbReference type="SUPFAM" id="SSF82866">
    <property type="entry name" value="Multidrug efflux transporter AcrB transmembrane domain"/>
    <property type="match status" value="2"/>
</dbReference>
<evidence type="ECO:0000259" key="4">
    <source>
        <dbReference type="PROSITE" id="PS50156"/>
    </source>
</evidence>
<feature type="transmembrane region" description="Helical" evidence="3">
    <location>
        <begin position="1090"/>
        <end position="1110"/>
    </location>
</feature>
<dbReference type="InterPro" id="IPR053958">
    <property type="entry name" value="HMGCR/SNAP/NPC1-like_SSD"/>
</dbReference>
<feature type="transmembrane region" description="Helical" evidence="3">
    <location>
        <begin position="996"/>
        <end position="1017"/>
    </location>
</feature>
<feature type="compositionally biased region" description="Low complexity" evidence="2">
    <location>
        <begin position="775"/>
        <end position="792"/>
    </location>
</feature>
<evidence type="ECO:0000313" key="5">
    <source>
        <dbReference type="EMBL" id="CEM52581.1"/>
    </source>
</evidence>
<dbReference type="VEuPathDB" id="CryptoDB:Cvel_11367"/>
<evidence type="ECO:0000256" key="1">
    <source>
        <dbReference type="ARBA" id="ARBA00005585"/>
    </source>
</evidence>
<dbReference type="AlphaFoldDB" id="A0A0G4I6E2"/>
<feature type="transmembrane region" description="Helical" evidence="3">
    <location>
        <begin position="440"/>
        <end position="462"/>
    </location>
</feature>
<feature type="region of interest" description="Disordered" evidence="2">
    <location>
        <begin position="661"/>
        <end position="825"/>
    </location>
</feature>
<organism evidence="5">
    <name type="scientific">Chromera velia CCMP2878</name>
    <dbReference type="NCBI Taxonomy" id="1169474"/>
    <lineage>
        <taxon>Eukaryota</taxon>
        <taxon>Sar</taxon>
        <taxon>Alveolata</taxon>
        <taxon>Colpodellida</taxon>
        <taxon>Chromeraceae</taxon>
        <taxon>Chromera</taxon>
    </lineage>
</organism>
<feature type="transmembrane region" description="Helical" evidence="3">
    <location>
        <begin position="304"/>
        <end position="324"/>
    </location>
</feature>
<name>A0A0G4I6E2_9ALVE</name>
<feature type="domain" description="SSD" evidence="4">
    <location>
        <begin position="305"/>
        <end position="462"/>
    </location>
</feature>
<dbReference type="EMBL" id="CDMZ01005291">
    <property type="protein sequence ID" value="CEM52581.1"/>
    <property type="molecule type" value="Genomic_DNA"/>
</dbReference>
<proteinExistence type="inferred from homology"/>